<dbReference type="InterPro" id="IPR029058">
    <property type="entry name" value="AB_hydrolase_fold"/>
</dbReference>
<dbReference type="Gene3D" id="3.40.50.1820">
    <property type="entry name" value="alpha/beta hydrolase"/>
    <property type="match status" value="1"/>
</dbReference>
<dbReference type="SUPFAM" id="SSF53474">
    <property type="entry name" value="alpha/beta-Hydrolases"/>
    <property type="match status" value="1"/>
</dbReference>
<gene>
    <name evidence="5" type="ORF">E8E13_011274</name>
</gene>
<feature type="domain" description="Carboxylesterase type B" evidence="4">
    <location>
        <begin position="20"/>
        <end position="496"/>
    </location>
</feature>
<comment type="caution">
    <text evidence="5">The sequence shown here is derived from an EMBL/GenBank/DDBJ whole genome shotgun (WGS) entry which is preliminary data.</text>
</comment>
<dbReference type="EMBL" id="SWKU01000002">
    <property type="protein sequence ID" value="KAF3009971.1"/>
    <property type="molecule type" value="Genomic_DNA"/>
</dbReference>
<evidence type="ECO:0000256" key="3">
    <source>
        <dbReference type="SAM" id="SignalP"/>
    </source>
</evidence>
<dbReference type="PANTHER" id="PTHR43918">
    <property type="entry name" value="ACETYLCHOLINESTERASE"/>
    <property type="match status" value="1"/>
</dbReference>
<keyword evidence="6" id="KW-1185">Reference proteome</keyword>
<evidence type="ECO:0000256" key="1">
    <source>
        <dbReference type="ARBA" id="ARBA00005964"/>
    </source>
</evidence>
<comment type="similarity">
    <text evidence="1">Belongs to the type-B carboxylesterase/lipase family.</text>
</comment>
<keyword evidence="3" id="KW-0732">Signal</keyword>
<accession>A0A9P4TP42</accession>
<dbReference type="Proteomes" id="UP000801428">
    <property type="component" value="Unassembled WGS sequence"/>
</dbReference>
<keyword evidence="2" id="KW-0378">Hydrolase</keyword>
<evidence type="ECO:0000313" key="5">
    <source>
        <dbReference type="EMBL" id="KAF3009971.1"/>
    </source>
</evidence>
<feature type="chain" id="PRO_5040114554" description="Carboxylesterase type B domain-containing protein" evidence="3">
    <location>
        <begin position="17"/>
        <end position="502"/>
    </location>
</feature>
<dbReference type="GO" id="GO:0052689">
    <property type="term" value="F:carboxylic ester hydrolase activity"/>
    <property type="evidence" value="ECO:0007669"/>
    <property type="project" value="TreeGrafter"/>
</dbReference>
<dbReference type="OrthoDB" id="408631at2759"/>
<dbReference type="Pfam" id="PF00135">
    <property type="entry name" value="COesterase"/>
    <property type="match status" value="1"/>
</dbReference>
<evidence type="ECO:0000313" key="6">
    <source>
        <dbReference type="Proteomes" id="UP000801428"/>
    </source>
</evidence>
<feature type="signal peptide" evidence="3">
    <location>
        <begin position="1"/>
        <end position="16"/>
    </location>
</feature>
<evidence type="ECO:0000256" key="2">
    <source>
        <dbReference type="ARBA" id="ARBA00022801"/>
    </source>
</evidence>
<evidence type="ECO:0000259" key="4">
    <source>
        <dbReference type="Pfam" id="PF00135"/>
    </source>
</evidence>
<reference evidence="5" key="1">
    <citation type="submission" date="2019-04" db="EMBL/GenBank/DDBJ databases">
        <title>Sequencing of skin fungus with MAO and IRED activity.</title>
        <authorList>
            <person name="Marsaioli A.J."/>
            <person name="Bonatto J.M.C."/>
            <person name="Reis Junior O."/>
        </authorList>
    </citation>
    <scope>NUCLEOTIDE SEQUENCE</scope>
    <source>
        <strain evidence="5">30M1</strain>
    </source>
</reference>
<dbReference type="AlphaFoldDB" id="A0A9P4TP42"/>
<dbReference type="InterPro" id="IPR002018">
    <property type="entry name" value="CarbesteraseB"/>
</dbReference>
<name>A0A9P4TP42_CURKU</name>
<protein>
    <recommendedName>
        <fullName evidence="4">Carboxylesterase type B domain-containing protein</fullName>
    </recommendedName>
</protein>
<proteinExistence type="inferred from homology"/>
<dbReference type="InterPro" id="IPR050654">
    <property type="entry name" value="AChE-related_enzymes"/>
</dbReference>
<dbReference type="PANTHER" id="PTHR43918:SF4">
    <property type="entry name" value="CARBOXYLIC ESTER HYDROLASE"/>
    <property type="match status" value="1"/>
</dbReference>
<organism evidence="5 6">
    <name type="scientific">Curvularia kusanoi</name>
    <name type="common">Cochliobolus kusanoi</name>
    <dbReference type="NCBI Taxonomy" id="90978"/>
    <lineage>
        <taxon>Eukaryota</taxon>
        <taxon>Fungi</taxon>
        <taxon>Dikarya</taxon>
        <taxon>Ascomycota</taxon>
        <taxon>Pezizomycotina</taxon>
        <taxon>Dothideomycetes</taxon>
        <taxon>Pleosporomycetidae</taxon>
        <taxon>Pleosporales</taxon>
        <taxon>Pleosporineae</taxon>
        <taxon>Pleosporaceae</taxon>
        <taxon>Curvularia</taxon>
    </lineage>
</organism>
<sequence>MWIPLLLLGTFPSSLAVSPEPIVKSKAGIFHGRYLPQFEQDLYLGIKYAPQPVRFTPAQLGKETPKTSYNVTQYGTDCTGYGADTDTLVKQGWTKLGEDCLHLNIVVPRVEQRKLPVLVWIYGGGWQQGATSDPRYNMSYVVEQSVLNNKPVIGVSINYRLAAFGFLSSDEINAEGAQNLGLRDQRLALQWINKYISAFHGDPSKVTIWGESAGAYSVGDHINAYDGHNQKLFRAAILESGSAVGPPLNGTNWYQKMYRNLTASVGCADAENTLQCLRQVSYEAIALYGYVGLEWFHVIDGSFIPRHGQQSLLSGKFAQIPLILGTNTDEGFGVEGVNTDRQAIEQLTSSKRWNLNDTQANRLLELYSNVPSLGSPYGWGNRTWPEHGLQYKRYQSIATDLTMFAPRRLLAEKMSEYVEEVYSYRWDAPKFNTTPSAIGVNHFSEIPFVFGNTEQQITPLGNADANRRLSNLVIRMWTSFAYDLNPNGHRSKFKSFDVKSKS</sequence>